<keyword evidence="11" id="KW-1185">Reference proteome</keyword>
<dbReference type="InterPro" id="IPR013798">
    <property type="entry name" value="Indole-3-glycerol_P_synth_dom"/>
</dbReference>
<gene>
    <name evidence="8 10" type="primary">trpC</name>
    <name evidence="10" type="ORF">FJR48_08065</name>
</gene>
<organism evidence="10 11">
    <name type="scientific">Sulfurimonas lithotrophica</name>
    <dbReference type="NCBI Taxonomy" id="2590022"/>
    <lineage>
        <taxon>Bacteria</taxon>
        <taxon>Pseudomonadati</taxon>
        <taxon>Campylobacterota</taxon>
        <taxon>Epsilonproteobacteria</taxon>
        <taxon>Campylobacterales</taxon>
        <taxon>Sulfurimonadaceae</taxon>
        <taxon>Sulfurimonas</taxon>
    </lineage>
</organism>
<dbReference type="Pfam" id="PF00218">
    <property type="entry name" value="IGPS"/>
    <property type="match status" value="1"/>
</dbReference>
<dbReference type="RefSeq" id="WP_152307636.1">
    <property type="nucleotide sequence ID" value="NZ_CP043617.1"/>
</dbReference>
<dbReference type="InterPro" id="IPR045186">
    <property type="entry name" value="Indole-3-glycerol_P_synth"/>
</dbReference>
<evidence type="ECO:0000256" key="7">
    <source>
        <dbReference type="ARBA" id="ARBA00023239"/>
    </source>
</evidence>
<keyword evidence="3 8" id="KW-0028">Amino-acid biosynthesis</keyword>
<keyword evidence="5 8" id="KW-0822">Tryptophan biosynthesis</keyword>
<keyword evidence="4 8" id="KW-0210">Decarboxylase</keyword>
<dbReference type="GO" id="GO:0004640">
    <property type="term" value="F:phosphoribosylanthranilate isomerase activity"/>
    <property type="evidence" value="ECO:0007669"/>
    <property type="project" value="TreeGrafter"/>
</dbReference>
<dbReference type="InterPro" id="IPR011060">
    <property type="entry name" value="RibuloseP-bd_barrel"/>
</dbReference>
<dbReference type="PANTHER" id="PTHR22854:SF2">
    <property type="entry name" value="INDOLE-3-GLYCEROL-PHOSPHATE SYNTHASE"/>
    <property type="match status" value="1"/>
</dbReference>
<dbReference type="EC" id="4.1.1.48" evidence="8"/>
<dbReference type="GO" id="GO:0004425">
    <property type="term" value="F:indole-3-glycerol-phosphate synthase activity"/>
    <property type="evidence" value="ECO:0007669"/>
    <property type="project" value="UniProtKB-UniRule"/>
</dbReference>
<evidence type="ECO:0000256" key="6">
    <source>
        <dbReference type="ARBA" id="ARBA00023141"/>
    </source>
</evidence>
<dbReference type="Proteomes" id="UP000326944">
    <property type="component" value="Chromosome"/>
</dbReference>
<evidence type="ECO:0000313" key="11">
    <source>
        <dbReference type="Proteomes" id="UP000326944"/>
    </source>
</evidence>
<evidence type="ECO:0000256" key="3">
    <source>
        <dbReference type="ARBA" id="ARBA00022605"/>
    </source>
</evidence>
<evidence type="ECO:0000256" key="4">
    <source>
        <dbReference type="ARBA" id="ARBA00022793"/>
    </source>
</evidence>
<dbReference type="PANTHER" id="PTHR22854">
    <property type="entry name" value="TRYPTOPHAN BIOSYNTHESIS PROTEIN"/>
    <property type="match status" value="1"/>
</dbReference>
<name>A0A5P8P1V8_9BACT</name>
<protein>
    <recommendedName>
        <fullName evidence="8">Indole-3-glycerol phosphate synthase</fullName>
        <shortName evidence="8">IGPS</shortName>
        <ecNumber evidence="8">4.1.1.48</ecNumber>
    </recommendedName>
</protein>
<dbReference type="AlphaFoldDB" id="A0A5P8P1V8"/>
<dbReference type="PROSITE" id="PS00614">
    <property type="entry name" value="IGPS"/>
    <property type="match status" value="1"/>
</dbReference>
<dbReference type="GO" id="GO:0000162">
    <property type="term" value="P:L-tryptophan biosynthetic process"/>
    <property type="evidence" value="ECO:0007669"/>
    <property type="project" value="UniProtKB-UniRule"/>
</dbReference>
<evidence type="ECO:0000313" key="10">
    <source>
        <dbReference type="EMBL" id="QFR49689.1"/>
    </source>
</evidence>
<proteinExistence type="inferred from homology"/>
<sequence>MILDDIIKKTKEDLVKREKEFSLDWLGRSLAFNARQPRDVIPYLKATEEDPYRIISEVKKASPSKGVIREDFDPLAIAQAYERGGASAISVLTEPHFFQGNLEYLAGIRRYVGIPLLRKDFIVSKYQILEALVHGADFILLIAAALSKSELKELLGYARHLGMEALVEVHDKSDLIKAIYAGSDIIGINHRNLQTFEMDMNLCYELIPLIPNGKIIVAESGIYEHGQLEDLSKAGVDAFLVGESLMRQDNEEEALKKLKFG</sequence>
<dbReference type="InterPro" id="IPR001468">
    <property type="entry name" value="Indole-3-GlycerolPSynthase_CS"/>
</dbReference>
<evidence type="ECO:0000256" key="2">
    <source>
        <dbReference type="ARBA" id="ARBA00004696"/>
    </source>
</evidence>
<dbReference type="EMBL" id="CP043617">
    <property type="protein sequence ID" value="QFR49689.1"/>
    <property type="molecule type" value="Genomic_DNA"/>
</dbReference>
<comment type="pathway">
    <text evidence="2 8">Amino-acid biosynthesis; L-tryptophan biosynthesis; L-tryptophan from chorismate: step 4/5.</text>
</comment>
<comment type="catalytic activity">
    <reaction evidence="1 8">
        <text>1-(2-carboxyphenylamino)-1-deoxy-D-ribulose 5-phosphate + H(+) = (1S,2R)-1-C-(indol-3-yl)glycerol 3-phosphate + CO2 + H2O</text>
        <dbReference type="Rhea" id="RHEA:23476"/>
        <dbReference type="ChEBI" id="CHEBI:15377"/>
        <dbReference type="ChEBI" id="CHEBI:15378"/>
        <dbReference type="ChEBI" id="CHEBI:16526"/>
        <dbReference type="ChEBI" id="CHEBI:58613"/>
        <dbReference type="ChEBI" id="CHEBI:58866"/>
        <dbReference type="EC" id="4.1.1.48"/>
    </reaction>
</comment>
<comment type="similarity">
    <text evidence="8">Belongs to the TrpC family.</text>
</comment>
<dbReference type="HAMAP" id="MF_00134_A">
    <property type="entry name" value="IGPS_A"/>
    <property type="match status" value="1"/>
</dbReference>
<dbReference type="UniPathway" id="UPA00035">
    <property type="reaction ID" value="UER00043"/>
</dbReference>
<dbReference type="NCBIfam" id="NF001378">
    <property type="entry name" value="PRK00278.2-5"/>
    <property type="match status" value="1"/>
</dbReference>
<evidence type="ECO:0000256" key="8">
    <source>
        <dbReference type="HAMAP-Rule" id="MF_00134"/>
    </source>
</evidence>
<dbReference type="SUPFAM" id="SSF51366">
    <property type="entry name" value="Ribulose-phoshate binding barrel"/>
    <property type="match status" value="1"/>
</dbReference>
<dbReference type="Gene3D" id="3.20.20.70">
    <property type="entry name" value="Aldolase class I"/>
    <property type="match status" value="1"/>
</dbReference>
<dbReference type="HAMAP" id="MF_00134_B">
    <property type="entry name" value="IGPS_B"/>
    <property type="match status" value="1"/>
</dbReference>
<reference evidence="10 11" key="1">
    <citation type="submission" date="2019-09" db="EMBL/GenBank/DDBJ databases">
        <title>Sulfurimonas gotlandica sp. nov., a chemoautotrophic and psychrotolerant epsilonproteobacterium isolated from a pelagic redoxcline, and an emended description of the genus Sulfurimonas.</title>
        <authorList>
            <person name="Wang S."/>
            <person name="Jiang L."/>
            <person name="Shao S."/>
        </authorList>
    </citation>
    <scope>NUCLEOTIDE SEQUENCE [LARGE SCALE GENOMIC DNA]</scope>
    <source>
        <strain evidence="10 11">GYSZ_1</strain>
    </source>
</reference>
<evidence type="ECO:0000256" key="5">
    <source>
        <dbReference type="ARBA" id="ARBA00022822"/>
    </source>
</evidence>
<keyword evidence="7 8" id="KW-0456">Lyase</keyword>
<dbReference type="KEGG" id="sulg:FJR48_08065"/>
<feature type="domain" description="Indole-3-glycerol phosphate synthase" evidence="9">
    <location>
        <begin position="3"/>
        <end position="258"/>
    </location>
</feature>
<evidence type="ECO:0000256" key="1">
    <source>
        <dbReference type="ARBA" id="ARBA00001633"/>
    </source>
</evidence>
<dbReference type="InterPro" id="IPR013785">
    <property type="entry name" value="Aldolase_TIM"/>
</dbReference>
<dbReference type="OrthoDB" id="9804217at2"/>
<dbReference type="FunFam" id="3.20.20.70:FF:000024">
    <property type="entry name" value="Indole-3-glycerol phosphate synthase"/>
    <property type="match status" value="1"/>
</dbReference>
<evidence type="ECO:0000259" key="9">
    <source>
        <dbReference type="Pfam" id="PF00218"/>
    </source>
</evidence>
<accession>A0A5P8P1V8</accession>
<dbReference type="NCBIfam" id="NF001377">
    <property type="entry name" value="PRK00278.2-4"/>
    <property type="match status" value="1"/>
</dbReference>
<dbReference type="CDD" id="cd00331">
    <property type="entry name" value="IGPS"/>
    <property type="match status" value="1"/>
</dbReference>
<keyword evidence="6 8" id="KW-0057">Aromatic amino acid biosynthesis</keyword>